<evidence type="ECO:0000313" key="5">
    <source>
        <dbReference type="EMBL" id="RSK43167.1"/>
    </source>
</evidence>
<comment type="caution">
    <text evidence="5">The sequence shown here is derived from an EMBL/GenBank/DDBJ whole genome shotgun (WGS) entry which is preliminary data.</text>
</comment>
<dbReference type="SUPFAM" id="SSF46785">
    <property type="entry name" value="Winged helix' DNA-binding domain"/>
    <property type="match status" value="1"/>
</dbReference>
<gene>
    <name evidence="5" type="ORF">EI291_22165</name>
</gene>
<accession>A0A3R9NTF7</accession>
<organism evidence="5 6">
    <name type="scientific">Hymenobacter rigui</name>
    <dbReference type="NCBI Taxonomy" id="334424"/>
    <lineage>
        <taxon>Bacteria</taxon>
        <taxon>Pseudomonadati</taxon>
        <taxon>Bacteroidota</taxon>
        <taxon>Cytophagia</taxon>
        <taxon>Cytophagales</taxon>
        <taxon>Hymenobacteraceae</taxon>
        <taxon>Hymenobacter</taxon>
    </lineage>
</organism>
<evidence type="ECO:0000313" key="6">
    <source>
        <dbReference type="Proteomes" id="UP000273500"/>
    </source>
</evidence>
<dbReference type="InterPro" id="IPR036390">
    <property type="entry name" value="WH_DNA-bd_sf"/>
</dbReference>
<dbReference type="OrthoDB" id="769662at2"/>
<dbReference type="PANTHER" id="PTHR33204">
    <property type="entry name" value="TRANSCRIPTIONAL REGULATOR, MARR FAMILY"/>
    <property type="match status" value="1"/>
</dbReference>
<dbReference type="GO" id="GO:0003677">
    <property type="term" value="F:DNA binding"/>
    <property type="evidence" value="ECO:0007669"/>
    <property type="project" value="UniProtKB-KW"/>
</dbReference>
<dbReference type="Gene3D" id="1.10.10.10">
    <property type="entry name" value="Winged helix-like DNA-binding domain superfamily/Winged helix DNA-binding domain"/>
    <property type="match status" value="1"/>
</dbReference>
<dbReference type="RefSeq" id="WP_125424477.1">
    <property type="nucleotide sequence ID" value="NZ_RWIT01000025.1"/>
</dbReference>
<evidence type="ECO:0000259" key="4">
    <source>
        <dbReference type="PROSITE" id="PS51118"/>
    </source>
</evidence>
<proteinExistence type="predicted"/>
<keyword evidence="6" id="KW-1185">Reference proteome</keyword>
<keyword evidence="3" id="KW-0804">Transcription</keyword>
<dbReference type="InterPro" id="IPR036388">
    <property type="entry name" value="WH-like_DNA-bd_sf"/>
</dbReference>
<sequence>MPTAATDHALSPECTLRMRAIDDTLDILSGKWKLSIIARLCHQPMRYSALLREVTGISGKVLSRELQDLETNGLIVRHVATSKPLTVTYSLTETGRSLTALTDSLAEWGLAHRARMMQAGE</sequence>
<evidence type="ECO:0000256" key="1">
    <source>
        <dbReference type="ARBA" id="ARBA00023015"/>
    </source>
</evidence>
<reference evidence="5 6" key="1">
    <citation type="submission" date="2018-12" db="EMBL/GenBank/DDBJ databases">
        <authorList>
            <person name="Feng G."/>
            <person name="Zhu H."/>
        </authorList>
    </citation>
    <scope>NUCLEOTIDE SEQUENCE [LARGE SCALE GENOMIC DNA]</scope>
    <source>
        <strain evidence="5 6">KCTC 12533</strain>
    </source>
</reference>
<dbReference type="PROSITE" id="PS51118">
    <property type="entry name" value="HTH_HXLR"/>
    <property type="match status" value="1"/>
</dbReference>
<evidence type="ECO:0000256" key="2">
    <source>
        <dbReference type="ARBA" id="ARBA00023125"/>
    </source>
</evidence>
<dbReference type="Proteomes" id="UP000273500">
    <property type="component" value="Unassembled WGS sequence"/>
</dbReference>
<keyword evidence="2" id="KW-0238">DNA-binding</keyword>
<dbReference type="AlphaFoldDB" id="A0A3R9NTF7"/>
<evidence type="ECO:0000256" key="3">
    <source>
        <dbReference type="ARBA" id="ARBA00023163"/>
    </source>
</evidence>
<protein>
    <submittedName>
        <fullName evidence="5">Transcriptional regulator</fullName>
    </submittedName>
</protein>
<dbReference type="EMBL" id="RWIT01000025">
    <property type="protein sequence ID" value="RSK43167.1"/>
    <property type="molecule type" value="Genomic_DNA"/>
</dbReference>
<name>A0A3R9NTF7_9BACT</name>
<dbReference type="InterPro" id="IPR002577">
    <property type="entry name" value="HTH_HxlR"/>
</dbReference>
<keyword evidence="1" id="KW-0805">Transcription regulation</keyword>
<feature type="domain" description="HTH hxlR-type" evidence="4">
    <location>
        <begin position="14"/>
        <end position="117"/>
    </location>
</feature>
<dbReference type="PANTHER" id="PTHR33204:SF29">
    <property type="entry name" value="TRANSCRIPTIONAL REGULATOR"/>
    <property type="match status" value="1"/>
</dbReference>
<dbReference type="Pfam" id="PF01638">
    <property type="entry name" value="HxlR"/>
    <property type="match status" value="1"/>
</dbReference>